<evidence type="ECO:0000256" key="5">
    <source>
        <dbReference type="ARBA" id="ARBA00058766"/>
    </source>
</evidence>
<comment type="similarity">
    <text evidence="1">Belongs to the membrane fusion protein (MFP) (TC 8.A.1) family.</text>
</comment>
<feature type="domain" description="CusB-like barrel-sandwich hybrid" evidence="7">
    <location>
        <begin position="124"/>
        <end position="235"/>
    </location>
</feature>
<dbReference type="GO" id="GO:0022857">
    <property type="term" value="F:transmembrane transporter activity"/>
    <property type="evidence" value="ECO:0007669"/>
    <property type="project" value="InterPro"/>
</dbReference>
<dbReference type="Gene3D" id="2.40.30.170">
    <property type="match status" value="1"/>
</dbReference>
<keyword evidence="11" id="KW-1185">Reference proteome</keyword>
<dbReference type="KEGG" id="lamb:KBB96_06240"/>
<evidence type="ECO:0000259" key="7">
    <source>
        <dbReference type="Pfam" id="PF25919"/>
    </source>
</evidence>
<comment type="function">
    <text evidence="5">CzcA and CzcB together would act in zinc efflux nearly as effectively as the complete czc efflux system (CzcABC). The CzcB protein is thought to funnel zinc cations to the CzcA transport protein.</text>
</comment>
<dbReference type="FunFam" id="2.40.30.170:FF:000010">
    <property type="entry name" value="Efflux RND transporter periplasmic adaptor subunit"/>
    <property type="match status" value="1"/>
</dbReference>
<dbReference type="InterPro" id="IPR058649">
    <property type="entry name" value="CzcB_C"/>
</dbReference>
<evidence type="ECO:0000256" key="4">
    <source>
        <dbReference type="ARBA" id="ARBA00043263"/>
    </source>
</evidence>
<protein>
    <submittedName>
        <fullName evidence="10">Efflux RND transporter periplasmic adaptor subunit</fullName>
    </submittedName>
</protein>
<evidence type="ECO:0000259" key="9">
    <source>
        <dbReference type="Pfam" id="PF25975"/>
    </source>
</evidence>
<dbReference type="PANTHER" id="PTHR30097">
    <property type="entry name" value="CATION EFFLUX SYSTEM PROTEIN CUSB"/>
    <property type="match status" value="1"/>
</dbReference>
<dbReference type="NCBIfam" id="TIGR01730">
    <property type="entry name" value="RND_mfp"/>
    <property type="match status" value="1"/>
</dbReference>
<keyword evidence="3" id="KW-0862">Zinc</keyword>
<feature type="domain" description="Heavy metal binding" evidence="6">
    <location>
        <begin position="42"/>
        <end position="69"/>
    </location>
</feature>
<feature type="domain" description="CusB-like beta-barrel" evidence="8">
    <location>
        <begin position="239"/>
        <end position="299"/>
    </location>
</feature>
<dbReference type="Pfam" id="PF25954">
    <property type="entry name" value="Beta-barrel_RND_2"/>
    <property type="match status" value="1"/>
</dbReference>
<dbReference type="GO" id="GO:0060003">
    <property type="term" value="P:copper ion export"/>
    <property type="evidence" value="ECO:0007669"/>
    <property type="project" value="TreeGrafter"/>
</dbReference>
<evidence type="ECO:0000256" key="2">
    <source>
        <dbReference type="ARBA" id="ARBA00022448"/>
    </source>
</evidence>
<name>A0A975J1Y6_9BACT</name>
<dbReference type="InterPro" id="IPR006143">
    <property type="entry name" value="RND_pump_MFP"/>
</dbReference>
<dbReference type="InterPro" id="IPR051909">
    <property type="entry name" value="MFP_Cation_Efflux"/>
</dbReference>
<accession>A0A975J1Y6</accession>
<dbReference type="GO" id="GO:0046914">
    <property type="term" value="F:transition metal ion binding"/>
    <property type="evidence" value="ECO:0007669"/>
    <property type="project" value="TreeGrafter"/>
</dbReference>
<dbReference type="AlphaFoldDB" id="A0A975J1Y6"/>
<dbReference type="Pfam" id="PF25919">
    <property type="entry name" value="BSH_CusB"/>
    <property type="match status" value="1"/>
</dbReference>
<dbReference type="SUPFAM" id="SSF111369">
    <property type="entry name" value="HlyD-like secretion proteins"/>
    <property type="match status" value="1"/>
</dbReference>
<dbReference type="InterPro" id="IPR058792">
    <property type="entry name" value="Beta-barrel_RND_2"/>
</dbReference>
<evidence type="ECO:0000313" key="10">
    <source>
        <dbReference type="EMBL" id="QUE52489.1"/>
    </source>
</evidence>
<evidence type="ECO:0000256" key="3">
    <source>
        <dbReference type="ARBA" id="ARBA00022833"/>
    </source>
</evidence>
<dbReference type="RefSeq" id="WP_211633588.1">
    <property type="nucleotide sequence ID" value="NZ_CP073100.1"/>
</dbReference>
<feature type="domain" description="CzcB-like C-terminal circularly permuted SH3-like" evidence="9">
    <location>
        <begin position="325"/>
        <end position="381"/>
    </location>
</feature>
<dbReference type="Pfam" id="PF25975">
    <property type="entry name" value="CzcB_C"/>
    <property type="match status" value="1"/>
</dbReference>
<evidence type="ECO:0000259" key="8">
    <source>
        <dbReference type="Pfam" id="PF25954"/>
    </source>
</evidence>
<dbReference type="PANTHER" id="PTHR30097:SF15">
    <property type="entry name" value="CATION EFFLUX SYSTEM PROTEIN CUSB"/>
    <property type="match status" value="1"/>
</dbReference>
<dbReference type="InterPro" id="IPR058790">
    <property type="entry name" value="BSH_CusB"/>
</dbReference>
<proteinExistence type="inferred from homology"/>
<sequence length="556" mass="60752">MKTIFAIVLTAAIAVPITWHFAHREPTPTSSAATTSERKVLYYQSTMHPWIKSDKPGRCTICGMELTPVYEGRADAATRPDLVMLDPANVRVLRVESTAVKMQPLVRTLAVSGTVDDDATRHRIVSAYVDGRIEKLHVNHIGAEITAGQPMISFYSQMLLVAEGEYRLLELQRRESAMTRLRQMGLSTEQIQALPSKSPSTITSDLNAPMTGTVVAQKVYEGQYVKQGDPLFEIADFSTMWFMFDAYESDLPWLRAGQVVEVHARSLPGKTIEGKIAFIDPNFDEVTRATKIRVELPNPLVDGKRLLAHKVSADGEVRIFTPDVLAIPRSAVLRTGPRAVVYVDQGGGAYQQRVIQTGRSGDQLVEVISGLKAGDKVVTQGNLLIDGQAEINHGAETEPMPESKALTSGEITAAKDFLALSDALASALGRDDLEGFNKEAATAMDTTARFIAAMKSRPNPSPALVDLEQNQHLHSAATLKDARMRFHAFITAAEVVLQPLRHADGTPPFHVWECPMVHEAIPGSAAKGRWIQTGDRPGNNPFFGSAMPDCGEEIQP</sequence>
<reference evidence="10" key="1">
    <citation type="submission" date="2021-04" db="EMBL/GenBank/DDBJ databases">
        <title>Luteolibacter sp. 32A isolated from the skin of an Anderson's salamander (Ambystoma andersonii).</title>
        <authorList>
            <person name="Spergser J."/>
            <person name="Busse H.-J."/>
        </authorList>
    </citation>
    <scope>NUCLEOTIDE SEQUENCE</scope>
    <source>
        <strain evidence="10">32A</strain>
    </source>
</reference>
<keyword evidence="2" id="KW-0813">Transport</keyword>
<dbReference type="GO" id="GO:0030288">
    <property type="term" value="C:outer membrane-bounded periplasmic space"/>
    <property type="evidence" value="ECO:0007669"/>
    <property type="project" value="TreeGrafter"/>
</dbReference>
<evidence type="ECO:0000313" key="11">
    <source>
        <dbReference type="Proteomes" id="UP000676169"/>
    </source>
</evidence>
<dbReference type="GO" id="GO:0016020">
    <property type="term" value="C:membrane"/>
    <property type="evidence" value="ECO:0007669"/>
    <property type="project" value="InterPro"/>
</dbReference>
<gene>
    <name evidence="10" type="ORF">KBB96_06240</name>
</gene>
<dbReference type="EMBL" id="CP073100">
    <property type="protein sequence ID" value="QUE52489.1"/>
    <property type="molecule type" value="Genomic_DNA"/>
</dbReference>
<dbReference type="Gene3D" id="2.40.420.20">
    <property type="match status" value="1"/>
</dbReference>
<evidence type="ECO:0000259" key="6">
    <source>
        <dbReference type="Pfam" id="PF19335"/>
    </source>
</evidence>
<dbReference type="GO" id="GO:0046686">
    <property type="term" value="P:response to cadmium ion"/>
    <property type="evidence" value="ECO:0007669"/>
    <property type="project" value="UniProtKB-KW"/>
</dbReference>
<dbReference type="Pfam" id="PF19335">
    <property type="entry name" value="HMBD"/>
    <property type="match status" value="1"/>
</dbReference>
<keyword evidence="4" id="KW-0105">Cadmium resistance</keyword>
<evidence type="ECO:0000256" key="1">
    <source>
        <dbReference type="ARBA" id="ARBA00009477"/>
    </source>
</evidence>
<dbReference type="GO" id="GO:0015679">
    <property type="term" value="P:plasma membrane copper ion transport"/>
    <property type="evidence" value="ECO:0007669"/>
    <property type="project" value="TreeGrafter"/>
</dbReference>
<organism evidence="10 11">
    <name type="scientific">Luteolibacter ambystomatis</name>
    <dbReference type="NCBI Taxonomy" id="2824561"/>
    <lineage>
        <taxon>Bacteria</taxon>
        <taxon>Pseudomonadati</taxon>
        <taxon>Verrucomicrobiota</taxon>
        <taxon>Verrucomicrobiia</taxon>
        <taxon>Verrucomicrobiales</taxon>
        <taxon>Verrucomicrobiaceae</taxon>
        <taxon>Luteolibacter</taxon>
    </lineage>
</organism>
<dbReference type="Proteomes" id="UP000676169">
    <property type="component" value="Chromosome"/>
</dbReference>
<dbReference type="InterPro" id="IPR045800">
    <property type="entry name" value="HMBD"/>
</dbReference>
<dbReference type="FunFam" id="2.40.420.20:FF:000006">
    <property type="entry name" value="RND family efflux transporter MFP subunit"/>
    <property type="match status" value="1"/>
</dbReference>